<protein>
    <submittedName>
        <fullName evidence="10">DEAD/DEAH box helicase</fullName>
    </submittedName>
</protein>
<dbReference type="SUPFAM" id="SSF141259">
    <property type="entry name" value="CarD-like"/>
    <property type="match status" value="1"/>
</dbReference>
<dbReference type="SMART" id="SM00487">
    <property type="entry name" value="DEXDc"/>
    <property type="match status" value="1"/>
</dbReference>
<dbReference type="InterPro" id="IPR003711">
    <property type="entry name" value="CarD-like/TRCF_RID"/>
</dbReference>
<dbReference type="Pfam" id="PF02559">
    <property type="entry name" value="CarD_TRCF_RID"/>
    <property type="match status" value="1"/>
</dbReference>
<dbReference type="InterPro" id="IPR041471">
    <property type="entry name" value="UvrB_inter"/>
</dbReference>
<sequence length="696" mass="80075">MSRWGYFSVYTNIGYTRVDIVEEFGEFSVRGSIIDIMIFGSDFGIRLNFIDNILENIKKFDINTQISHYKIQSINIPPAHEIFIDEESKNFQLLKSLKNLGEKKLKEKTFHLKSIYYQNPNSIFDYLNNIKVIVRESDFEVNLDEYWKSINKKYKNNNNEYDDAYNDLISPSKIYLPPVNISKKISSLSNFILTKFHNYNEDEFKQIDNLYYTAKLNKISELDNLKNFLSQANSNFNSKKVIIFFTSKAKQERIKKYFTQNDYKIDIISNIDEAIKSNNKFFISKLALETGFISKNFIFISEKDIFGKSLTISNSRKKNIKKFTQNSHRLYSGELVVHKKFGIGKYEGIQEIKTSNTLKDFIKITYLNNDKLFIPIEDFDLITKYGGDSENSNLDQLGKSSWSTRRTKAKNKIAKIAKKLIAIAAEIKIKKGIELHPIYSSYEKFCNSFEYIETNDQLSAIEDIIQDLGSGGVTDRLICGDVGFGKTEIAMRAAFITVKGDTPSQVAILAPTTLLVEQHNRTFCTRFAGFDINIKFISSKNTKSQKEKIKKELKNGEIDIIIGTHALLADNIYFKNLGLVIVDEEQNFGVAQKEKLKQLKKNVHMLTLSATPIPRTLQMSLVGIRDLSIISTPPLNRKPIKTYILPFSLEILKQAIHRESSRGGIVLIVTPRIKYISDIEKLIKKHFSNLRYSVIQ</sequence>
<evidence type="ECO:0000256" key="8">
    <source>
        <dbReference type="ARBA" id="ARBA00023204"/>
    </source>
</evidence>
<keyword evidence="1" id="KW-0963">Cytoplasm</keyword>
<dbReference type="InterPro" id="IPR048635">
    <property type="entry name" value="MFD_D3"/>
</dbReference>
<dbReference type="GO" id="GO:0006281">
    <property type="term" value="P:DNA repair"/>
    <property type="evidence" value="ECO:0007669"/>
    <property type="project" value="UniProtKB-KW"/>
</dbReference>
<dbReference type="Pfam" id="PF17757">
    <property type="entry name" value="UvrB_inter"/>
    <property type="match status" value="1"/>
</dbReference>
<dbReference type="InterPro" id="IPR014001">
    <property type="entry name" value="Helicase_ATP-bd"/>
</dbReference>
<evidence type="ECO:0000259" key="9">
    <source>
        <dbReference type="PROSITE" id="PS51192"/>
    </source>
</evidence>
<keyword evidence="8" id="KW-0234">DNA repair</keyword>
<dbReference type="Gene3D" id="3.40.50.11140">
    <property type="match status" value="1"/>
</dbReference>
<dbReference type="Gene3D" id="3.40.50.300">
    <property type="entry name" value="P-loop containing nucleotide triphosphate hydrolases"/>
    <property type="match status" value="2"/>
</dbReference>
<accession>A0A429XEN5</accession>
<keyword evidence="3" id="KW-0227">DNA damage</keyword>
<keyword evidence="4" id="KW-0378">Hydrolase</keyword>
<evidence type="ECO:0000256" key="4">
    <source>
        <dbReference type="ARBA" id="ARBA00022801"/>
    </source>
</evidence>
<dbReference type="Pfam" id="PF00270">
    <property type="entry name" value="DEAD"/>
    <property type="match status" value="1"/>
</dbReference>
<keyword evidence="2" id="KW-0547">Nucleotide-binding</keyword>
<keyword evidence="7" id="KW-0238">DNA-binding</keyword>
<keyword evidence="11" id="KW-1185">Reference proteome</keyword>
<evidence type="ECO:0000256" key="2">
    <source>
        <dbReference type="ARBA" id="ARBA00022741"/>
    </source>
</evidence>
<dbReference type="AlphaFoldDB" id="A0A429XEN5"/>
<dbReference type="SUPFAM" id="SSF52540">
    <property type="entry name" value="P-loop containing nucleoside triphosphate hydrolases"/>
    <property type="match status" value="3"/>
</dbReference>
<dbReference type="InterPro" id="IPR036101">
    <property type="entry name" value="CarD-like/TRCF_RID_sf"/>
</dbReference>
<name>A0A429XEN5_9RICK</name>
<evidence type="ECO:0000256" key="6">
    <source>
        <dbReference type="ARBA" id="ARBA00022840"/>
    </source>
</evidence>
<dbReference type="InterPro" id="IPR047112">
    <property type="entry name" value="RecG/Mfd"/>
</dbReference>
<dbReference type="SMART" id="SM01058">
    <property type="entry name" value="CarD_TRCF"/>
    <property type="match status" value="1"/>
</dbReference>
<dbReference type="Proteomes" id="UP000279470">
    <property type="component" value="Unassembled WGS sequence"/>
</dbReference>
<feature type="domain" description="Helicase ATP-binding" evidence="9">
    <location>
        <begin position="467"/>
        <end position="630"/>
    </location>
</feature>
<dbReference type="OrthoDB" id="9804325at2"/>
<keyword evidence="6" id="KW-0067">ATP-binding</keyword>
<keyword evidence="5 10" id="KW-0347">Helicase</keyword>
<evidence type="ECO:0000256" key="5">
    <source>
        <dbReference type="ARBA" id="ARBA00022806"/>
    </source>
</evidence>
<evidence type="ECO:0000313" key="10">
    <source>
        <dbReference type="EMBL" id="RST62060.1"/>
    </source>
</evidence>
<evidence type="ECO:0000256" key="7">
    <source>
        <dbReference type="ARBA" id="ARBA00023125"/>
    </source>
</evidence>
<dbReference type="Gene3D" id="3.40.50.11180">
    <property type="match status" value="1"/>
</dbReference>
<dbReference type="CDD" id="cd17991">
    <property type="entry name" value="DEXHc_TRCF"/>
    <property type="match status" value="1"/>
</dbReference>
<reference evidence="11" key="1">
    <citation type="submission" date="2018-11" db="EMBL/GenBank/DDBJ databases">
        <title>Phylogenetic, genomic, and biogeographic characterization of a novel and ubiquitous marine invertebrate-associated Rickettsiales parasite, Candidatus Marinoinvertebrata rohwerii, gen. nov., sp. nov.</title>
        <authorList>
            <person name="Klinges J.G."/>
            <person name="Rosales S.M."/>
            <person name="Mcminds R."/>
            <person name="Shaver E.C."/>
            <person name="Shantz A."/>
            <person name="Peters E.C."/>
            <person name="Burkepile D.E."/>
            <person name="Silliman B.R."/>
            <person name="Vega Thurber R.L."/>
        </authorList>
    </citation>
    <scope>NUCLEOTIDE SEQUENCE [LARGE SCALE GENOMIC DNA]</scope>
    <source>
        <strain evidence="11">a_cerv_44</strain>
    </source>
</reference>
<dbReference type="GO" id="GO:0003677">
    <property type="term" value="F:DNA binding"/>
    <property type="evidence" value="ECO:0007669"/>
    <property type="project" value="UniProtKB-KW"/>
</dbReference>
<dbReference type="InterPro" id="IPR027417">
    <property type="entry name" value="P-loop_NTPase"/>
</dbReference>
<dbReference type="RefSeq" id="WP_126045269.1">
    <property type="nucleotide sequence ID" value="NZ_RXFM01000126.1"/>
</dbReference>
<dbReference type="GO" id="GO:0003678">
    <property type="term" value="F:DNA helicase activity"/>
    <property type="evidence" value="ECO:0007669"/>
    <property type="project" value="TreeGrafter"/>
</dbReference>
<dbReference type="Gene3D" id="2.40.10.170">
    <property type="match status" value="1"/>
</dbReference>
<dbReference type="EMBL" id="RXFM01000126">
    <property type="protein sequence ID" value="RST62060.1"/>
    <property type="molecule type" value="Genomic_DNA"/>
</dbReference>
<dbReference type="PANTHER" id="PTHR47964">
    <property type="entry name" value="ATP-DEPENDENT DNA HELICASE HOMOLOG RECG, CHLOROPLASTIC"/>
    <property type="match status" value="1"/>
</dbReference>
<dbReference type="GO" id="GO:0005524">
    <property type="term" value="F:ATP binding"/>
    <property type="evidence" value="ECO:0007669"/>
    <property type="project" value="UniProtKB-KW"/>
</dbReference>
<evidence type="ECO:0000313" key="11">
    <source>
        <dbReference type="Proteomes" id="UP000279470"/>
    </source>
</evidence>
<organism evidence="10 11">
    <name type="scientific">Candidatus Aquarickettsia rohweri</name>
    <dbReference type="NCBI Taxonomy" id="2602574"/>
    <lineage>
        <taxon>Bacteria</taxon>
        <taxon>Pseudomonadati</taxon>
        <taxon>Pseudomonadota</taxon>
        <taxon>Alphaproteobacteria</taxon>
        <taxon>Rickettsiales</taxon>
        <taxon>Candidatus Midichloriaceae</taxon>
        <taxon>Candidatus Aquarickettsia</taxon>
    </lineage>
</organism>
<comment type="caution">
    <text evidence="10">The sequence shown here is derived from an EMBL/GenBank/DDBJ whole genome shotgun (WGS) entry which is preliminary data.</text>
</comment>
<dbReference type="Pfam" id="PF21132">
    <property type="entry name" value="MFD_D3"/>
    <property type="match status" value="1"/>
</dbReference>
<dbReference type="InterPro" id="IPR011545">
    <property type="entry name" value="DEAD/DEAH_box_helicase_dom"/>
</dbReference>
<proteinExistence type="predicted"/>
<dbReference type="PROSITE" id="PS51192">
    <property type="entry name" value="HELICASE_ATP_BIND_1"/>
    <property type="match status" value="1"/>
</dbReference>
<dbReference type="GO" id="GO:0016787">
    <property type="term" value="F:hydrolase activity"/>
    <property type="evidence" value="ECO:0007669"/>
    <property type="project" value="UniProtKB-KW"/>
</dbReference>
<dbReference type="PANTHER" id="PTHR47964:SF1">
    <property type="entry name" value="ATP-DEPENDENT DNA HELICASE HOMOLOG RECG, CHLOROPLASTIC"/>
    <property type="match status" value="1"/>
</dbReference>
<gene>
    <name evidence="10" type="ORF">EIC27_06645</name>
</gene>
<evidence type="ECO:0000256" key="1">
    <source>
        <dbReference type="ARBA" id="ARBA00022490"/>
    </source>
</evidence>
<dbReference type="Gene3D" id="3.30.2060.10">
    <property type="entry name" value="Penicillin-binding protein 1b domain"/>
    <property type="match status" value="1"/>
</dbReference>
<evidence type="ECO:0000256" key="3">
    <source>
        <dbReference type="ARBA" id="ARBA00022763"/>
    </source>
</evidence>